<comment type="caution">
    <text evidence="1">The sequence shown here is derived from an EMBL/GenBank/DDBJ whole genome shotgun (WGS) entry which is preliminary data.</text>
</comment>
<sequence>MPEIESSSNQGAVGKRIIQSGGNSEVILPATVPEVQAEINGPDEWIISVMKDGDRKSEAIRFEQRKLQKVIQELRNKKELEGCFDLRVVSIGPYHHGKPELVDAEELNTMFAFYFIKESGLDSEVFYNKFLELVGEAKGYYLDGSTDDYDDDVP</sequence>
<dbReference type="Proteomes" id="UP001642360">
    <property type="component" value="Unassembled WGS sequence"/>
</dbReference>
<name>A0ABC8UD36_9AQUA</name>
<dbReference type="InterPro" id="IPR004158">
    <property type="entry name" value="DUF247_pln"/>
</dbReference>
<evidence type="ECO:0000313" key="2">
    <source>
        <dbReference type="Proteomes" id="UP001642360"/>
    </source>
</evidence>
<accession>A0ABC8UD36</accession>
<evidence type="ECO:0000313" key="1">
    <source>
        <dbReference type="EMBL" id="CAK9178113.1"/>
    </source>
</evidence>
<gene>
    <name evidence="1" type="ORF">ILEXP_LOCUS48028</name>
</gene>
<dbReference type="Pfam" id="PF03140">
    <property type="entry name" value="DUF247"/>
    <property type="match status" value="1"/>
</dbReference>
<proteinExistence type="predicted"/>
<protein>
    <submittedName>
        <fullName evidence="1">Uncharacterized protein</fullName>
    </submittedName>
</protein>
<reference evidence="1 2" key="1">
    <citation type="submission" date="2024-02" db="EMBL/GenBank/DDBJ databases">
        <authorList>
            <person name="Vignale AGUSTIN F."/>
            <person name="Sosa J E."/>
            <person name="Modenutti C."/>
        </authorList>
    </citation>
    <scope>NUCLEOTIDE SEQUENCE [LARGE SCALE GENOMIC DNA]</scope>
</reference>
<dbReference type="EMBL" id="CAUOFW020007229">
    <property type="protein sequence ID" value="CAK9178113.1"/>
    <property type="molecule type" value="Genomic_DNA"/>
</dbReference>
<dbReference type="AlphaFoldDB" id="A0ABC8UD36"/>
<keyword evidence="2" id="KW-1185">Reference proteome</keyword>
<organism evidence="1 2">
    <name type="scientific">Ilex paraguariensis</name>
    <name type="common">yerba mate</name>
    <dbReference type="NCBI Taxonomy" id="185542"/>
    <lineage>
        <taxon>Eukaryota</taxon>
        <taxon>Viridiplantae</taxon>
        <taxon>Streptophyta</taxon>
        <taxon>Embryophyta</taxon>
        <taxon>Tracheophyta</taxon>
        <taxon>Spermatophyta</taxon>
        <taxon>Magnoliopsida</taxon>
        <taxon>eudicotyledons</taxon>
        <taxon>Gunneridae</taxon>
        <taxon>Pentapetalae</taxon>
        <taxon>asterids</taxon>
        <taxon>campanulids</taxon>
        <taxon>Aquifoliales</taxon>
        <taxon>Aquifoliaceae</taxon>
        <taxon>Ilex</taxon>
    </lineage>
</organism>